<sequence>MNRELFQSRAAGLVAFAAVAVCIAGFAVMHLTQSDVVNPVATPVSSYALTFPGIVLFPLSCLSLALACTILAGRSFGLAREGFIRFLLGATAVMLVFAAAFRTGTPETGLTWGAQIHRYTAGAAFVLLTVVAVLCAAQMRAAGTPDVVRRATWWAAALASLTFATTTVNTFLPRIADGGDWRGIPQRVLLVVLAGLVLALISGSQPTAAPVPAPVRVPARAAMAMAASRRPARMASPVASSVALSRESIRRPALAVSES</sequence>
<keyword evidence="3" id="KW-1185">Reference proteome</keyword>
<feature type="transmembrane region" description="Helical" evidence="1">
    <location>
        <begin position="184"/>
        <end position="201"/>
    </location>
</feature>
<keyword evidence="1" id="KW-0812">Transmembrane</keyword>
<dbReference type="RefSeq" id="WP_136534033.1">
    <property type="nucleotide sequence ID" value="NZ_STGY01000029.1"/>
</dbReference>
<keyword evidence="1" id="KW-0472">Membrane</keyword>
<reference evidence="2 3" key="2">
    <citation type="submission" date="2019-05" db="EMBL/GenBank/DDBJ databases">
        <title>Glycomyces buryatensis sp. nov.</title>
        <authorList>
            <person name="Nikitina E."/>
        </authorList>
    </citation>
    <scope>NUCLEOTIDE SEQUENCE [LARGE SCALE GENOMIC DNA]</scope>
    <source>
        <strain evidence="2 3">18</strain>
    </source>
</reference>
<evidence type="ECO:0000313" key="3">
    <source>
        <dbReference type="Proteomes" id="UP000308760"/>
    </source>
</evidence>
<dbReference type="EMBL" id="STGY01000029">
    <property type="protein sequence ID" value="THV42188.1"/>
    <property type="molecule type" value="Genomic_DNA"/>
</dbReference>
<protein>
    <submittedName>
        <fullName evidence="2">DUF998 domain-containing protein</fullName>
    </submittedName>
</protein>
<feature type="transmembrane region" description="Helical" evidence="1">
    <location>
        <begin position="151"/>
        <end position="172"/>
    </location>
</feature>
<proteinExistence type="predicted"/>
<organism evidence="2 3">
    <name type="scientific">Glycomyces buryatensis</name>
    <dbReference type="NCBI Taxonomy" id="2570927"/>
    <lineage>
        <taxon>Bacteria</taxon>
        <taxon>Bacillati</taxon>
        <taxon>Actinomycetota</taxon>
        <taxon>Actinomycetes</taxon>
        <taxon>Glycomycetales</taxon>
        <taxon>Glycomycetaceae</taxon>
        <taxon>Glycomyces</taxon>
    </lineage>
</organism>
<dbReference type="Proteomes" id="UP000308760">
    <property type="component" value="Unassembled WGS sequence"/>
</dbReference>
<dbReference type="InterPro" id="IPR009339">
    <property type="entry name" value="DUF998"/>
</dbReference>
<dbReference type="OrthoDB" id="5195062at2"/>
<reference evidence="3" key="1">
    <citation type="submission" date="2019-04" db="EMBL/GenBank/DDBJ databases">
        <title>Nocardioides xinjiangensis sp. nov.</title>
        <authorList>
            <person name="Liu S."/>
        </authorList>
    </citation>
    <scope>NUCLEOTIDE SEQUENCE [LARGE SCALE GENOMIC DNA]</scope>
    <source>
        <strain evidence="3">18</strain>
    </source>
</reference>
<feature type="transmembrane region" description="Helical" evidence="1">
    <location>
        <begin position="51"/>
        <end position="71"/>
    </location>
</feature>
<dbReference type="Pfam" id="PF06197">
    <property type="entry name" value="DUF998"/>
    <property type="match status" value="1"/>
</dbReference>
<keyword evidence="1" id="KW-1133">Transmembrane helix</keyword>
<feature type="transmembrane region" description="Helical" evidence="1">
    <location>
        <begin position="12"/>
        <end position="31"/>
    </location>
</feature>
<evidence type="ECO:0000313" key="2">
    <source>
        <dbReference type="EMBL" id="THV42188.1"/>
    </source>
</evidence>
<dbReference type="AlphaFoldDB" id="A0A4S8QCU6"/>
<evidence type="ECO:0000256" key="1">
    <source>
        <dbReference type="SAM" id="Phobius"/>
    </source>
</evidence>
<name>A0A4S8QCU6_9ACTN</name>
<feature type="transmembrane region" description="Helical" evidence="1">
    <location>
        <begin position="83"/>
        <end position="101"/>
    </location>
</feature>
<accession>A0A4S8QCU6</accession>
<comment type="caution">
    <text evidence="2">The sequence shown here is derived from an EMBL/GenBank/DDBJ whole genome shotgun (WGS) entry which is preliminary data.</text>
</comment>
<gene>
    <name evidence="2" type="ORF">FAB82_08115</name>
</gene>
<feature type="transmembrane region" description="Helical" evidence="1">
    <location>
        <begin position="121"/>
        <end position="139"/>
    </location>
</feature>